<feature type="region of interest" description="Disordered" evidence="1">
    <location>
        <begin position="176"/>
        <end position="209"/>
    </location>
</feature>
<evidence type="ECO:0000256" key="2">
    <source>
        <dbReference type="SAM" id="Phobius"/>
    </source>
</evidence>
<proteinExistence type="predicted"/>
<feature type="transmembrane region" description="Helical" evidence="2">
    <location>
        <begin position="38"/>
        <end position="59"/>
    </location>
</feature>
<dbReference type="NCBIfam" id="NF038083">
    <property type="entry name" value="CU044_5270_fam"/>
    <property type="match status" value="1"/>
</dbReference>
<keyword evidence="2" id="KW-0812">Transmembrane</keyword>
<accession>A0A6V8K842</accession>
<sequence>MRDLPPGLPEPTDESVSRTWHRITAQRKPARARTPSRILVPAMAAALVAGLVVGGAALFRPDGGGGDLEAGSPSDEKTAEPNLTPASPQTVAVLHALAEAAKHGPAAAKVRPGQLIFVYHDGWAASFQANAGGAKGEGAAGAAPPEANLESGTIERQIREMWFDPQGMVPRSITDGSKELGTGGDRGQVEPTDLGLRAPTPEWIAGLPTDPEQLRGKLRELAGEGGAWSTDHSLWNALQDFYFTSDLLMTPELRAALLLSFTGLRGITSSETTIDGRRLVAVRHTERGVGDEILFDPATGSAVGRRSVTLDADLKIVSGPGVPKLDPDVTYQATWTQKVVATVGDR</sequence>
<reference evidence="3 4" key="2">
    <citation type="submission" date="2020-03" db="EMBL/GenBank/DDBJ databases">
        <authorList>
            <person name="Ichikawa N."/>
            <person name="Kimura A."/>
            <person name="Kitahashi Y."/>
            <person name="Uohara A."/>
        </authorList>
    </citation>
    <scope>NUCLEOTIDE SEQUENCE [LARGE SCALE GENOMIC DNA]</scope>
    <source>
        <strain evidence="3 4">NBRC 108639</strain>
    </source>
</reference>
<protein>
    <recommendedName>
        <fullName evidence="5">CU044_5270 family protein</fullName>
    </recommendedName>
</protein>
<dbReference type="EMBL" id="BLPF01000001">
    <property type="protein sequence ID" value="GFJ78166.1"/>
    <property type="molecule type" value="Genomic_DNA"/>
</dbReference>
<organism evidence="3 4">
    <name type="scientific">Phytohabitans houttuyneae</name>
    <dbReference type="NCBI Taxonomy" id="1076126"/>
    <lineage>
        <taxon>Bacteria</taxon>
        <taxon>Bacillati</taxon>
        <taxon>Actinomycetota</taxon>
        <taxon>Actinomycetes</taxon>
        <taxon>Micromonosporales</taxon>
        <taxon>Micromonosporaceae</taxon>
    </lineage>
</organism>
<comment type="caution">
    <text evidence="3">The sequence shown here is derived from an EMBL/GenBank/DDBJ whole genome shotgun (WGS) entry which is preliminary data.</text>
</comment>
<keyword evidence="4" id="KW-1185">Reference proteome</keyword>
<dbReference type="InterPro" id="IPR047789">
    <property type="entry name" value="CU044_5270-like"/>
</dbReference>
<name>A0A6V8K842_9ACTN</name>
<dbReference type="AlphaFoldDB" id="A0A6V8K842"/>
<keyword evidence="2" id="KW-1133">Transmembrane helix</keyword>
<evidence type="ECO:0008006" key="5">
    <source>
        <dbReference type="Google" id="ProtNLM"/>
    </source>
</evidence>
<dbReference type="Proteomes" id="UP000482800">
    <property type="component" value="Unassembled WGS sequence"/>
</dbReference>
<keyword evidence="2" id="KW-0472">Membrane</keyword>
<evidence type="ECO:0000313" key="4">
    <source>
        <dbReference type="Proteomes" id="UP000482800"/>
    </source>
</evidence>
<gene>
    <name evidence="3" type="ORF">Phou_023460</name>
</gene>
<evidence type="ECO:0000256" key="1">
    <source>
        <dbReference type="SAM" id="MobiDB-lite"/>
    </source>
</evidence>
<evidence type="ECO:0000313" key="3">
    <source>
        <dbReference type="EMBL" id="GFJ78166.1"/>
    </source>
</evidence>
<feature type="region of interest" description="Disordered" evidence="1">
    <location>
        <begin position="64"/>
        <end position="85"/>
    </location>
</feature>
<reference evidence="3 4" key="1">
    <citation type="submission" date="2020-03" db="EMBL/GenBank/DDBJ databases">
        <title>Whole genome shotgun sequence of Phytohabitans houttuyneae NBRC 108639.</title>
        <authorList>
            <person name="Komaki H."/>
            <person name="Tamura T."/>
        </authorList>
    </citation>
    <scope>NUCLEOTIDE SEQUENCE [LARGE SCALE GENOMIC DNA]</scope>
    <source>
        <strain evidence="3 4">NBRC 108639</strain>
    </source>
</reference>